<dbReference type="KEGG" id="pht:BLM14_26410"/>
<evidence type="ECO:0000256" key="1">
    <source>
        <dbReference type="ARBA" id="ARBA00004141"/>
    </source>
</evidence>
<keyword evidence="2 5" id="KW-0812">Transmembrane</keyword>
<organism evidence="7 8">
    <name type="scientific">Phyllobacterium zundukense</name>
    <dbReference type="NCBI Taxonomy" id="1867719"/>
    <lineage>
        <taxon>Bacteria</taxon>
        <taxon>Pseudomonadati</taxon>
        <taxon>Pseudomonadota</taxon>
        <taxon>Alphaproteobacteria</taxon>
        <taxon>Hyphomicrobiales</taxon>
        <taxon>Phyllobacteriaceae</taxon>
        <taxon>Phyllobacterium</taxon>
    </lineage>
</organism>
<protein>
    <submittedName>
        <fullName evidence="7">MFS transporter</fullName>
    </submittedName>
</protein>
<dbReference type="Gene3D" id="1.20.1250.20">
    <property type="entry name" value="MFS general substrate transporter like domains"/>
    <property type="match status" value="2"/>
</dbReference>
<evidence type="ECO:0000256" key="3">
    <source>
        <dbReference type="ARBA" id="ARBA00022989"/>
    </source>
</evidence>
<feature type="transmembrane region" description="Helical" evidence="5">
    <location>
        <begin position="42"/>
        <end position="61"/>
    </location>
</feature>
<dbReference type="InterPro" id="IPR020846">
    <property type="entry name" value="MFS_dom"/>
</dbReference>
<feature type="transmembrane region" description="Helical" evidence="5">
    <location>
        <begin position="268"/>
        <end position="286"/>
    </location>
</feature>
<evidence type="ECO:0000259" key="6">
    <source>
        <dbReference type="PROSITE" id="PS50850"/>
    </source>
</evidence>
<sequence length="390" mass="40172">MSSLLTPWRSVAAAFVLNGVLFGTWASRVPAVMTRFDLDEAGLGALLLLLGLGALISFPLAGRMSDSLGAVRVTRRIAAAFLISIVLLGFAPTLPLLGVALFFFGMCHGSMDVTMNSWASEVEKHMGRPVMSSFHAMWSLGAGLGATSGYFAAHAEAPLHIHFAFTAVVAGALLGPLLRFDWPSTTRPKRKGAVSFALPNCTLLLVGFIALASGLGEGVAADWSAVYLHDVVGTAEAHAALGYAGFSAAMVIMRLAADFLVSRLGPAAVARLSGYSAAIGIFLIVASDTLPLVLLGFVLMGVGYAALIPLAFSRAAADRHVPPGRAIASVATFAYGAMVLGPPAIGLLAEATSLRVCFFVVGVSAVLAAALAPVLKQEQVDGAPATGEGH</sequence>
<dbReference type="GO" id="GO:0022857">
    <property type="term" value="F:transmembrane transporter activity"/>
    <property type="evidence" value="ECO:0007669"/>
    <property type="project" value="InterPro"/>
</dbReference>
<comment type="caution">
    <text evidence="7">The sequence shown here is derived from an EMBL/GenBank/DDBJ whole genome shotgun (WGS) entry which is preliminary data.</text>
</comment>
<dbReference type="PANTHER" id="PTHR23514">
    <property type="entry name" value="BYPASS OF STOP CODON PROTEIN 6"/>
    <property type="match status" value="1"/>
</dbReference>
<comment type="subcellular location">
    <subcellularLocation>
        <location evidence="1">Membrane</location>
        <topology evidence="1">Multi-pass membrane protein</topology>
    </subcellularLocation>
</comment>
<feature type="transmembrane region" description="Helical" evidence="5">
    <location>
        <begin position="235"/>
        <end position="256"/>
    </location>
</feature>
<gene>
    <name evidence="7" type="ORF">B5P45_12565</name>
</gene>
<feature type="transmembrane region" description="Helical" evidence="5">
    <location>
        <begin position="324"/>
        <end position="347"/>
    </location>
</feature>
<dbReference type="OrthoDB" id="9810941at2"/>
<dbReference type="GO" id="GO:0016020">
    <property type="term" value="C:membrane"/>
    <property type="evidence" value="ECO:0007669"/>
    <property type="project" value="UniProtKB-SubCell"/>
</dbReference>
<name>A0A2N9VYW0_9HYPH</name>
<feature type="transmembrane region" description="Helical" evidence="5">
    <location>
        <begin position="192"/>
        <end position="215"/>
    </location>
</feature>
<feature type="transmembrane region" description="Helical" evidence="5">
    <location>
        <begin position="136"/>
        <end position="153"/>
    </location>
</feature>
<feature type="transmembrane region" description="Helical" evidence="5">
    <location>
        <begin position="292"/>
        <end position="312"/>
    </location>
</feature>
<dbReference type="InterPro" id="IPR036259">
    <property type="entry name" value="MFS_trans_sf"/>
</dbReference>
<proteinExistence type="predicted"/>
<evidence type="ECO:0000313" key="8">
    <source>
        <dbReference type="Proteomes" id="UP000232163"/>
    </source>
</evidence>
<accession>A0A2N9VYW0</accession>
<evidence type="ECO:0000256" key="2">
    <source>
        <dbReference type="ARBA" id="ARBA00022692"/>
    </source>
</evidence>
<reference evidence="7 8" key="1">
    <citation type="journal article" date="2017" name="Int J Environ Stud">
        <title>Does the Miocene-Pliocene relict legume Oxytropis triphylla form nitrogen-fixing nodules with a combination of bacterial strains?</title>
        <authorList>
            <person name="Safronova V."/>
            <person name="Belimov A."/>
            <person name="Sazanova A."/>
            <person name="Kuznetsova I."/>
            <person name="Popova J."/>
            <person name="Andronov E."/>
            <person name="Verkhozina A."/>
            <person name="Tikhonovich I."/>
        </authorList>
    </citation>
    <scope>NUCLEOTIDE SEQUENCE [LARGE SCALE GENOMIC DNA]</scope>
    <source>
        <strain evidence="7 8">Tri-38</strain>
    </source>
</reference>
<dbReference type="PROSITE" id="PS50850">
    <property type="entry name" value="MFS"/>
    <property type="match status" value="1"/>
</dbReference>
<dbReference type="PANTHER" id="PTHR23514:SF13">
    <property type="entry name" value="INNER MEMBRANE PROTEIN YBJJ"/>
    <property type="match status" value="1"/>
</dbReference>
<dbReference type="Pfam" id="PF07690">
    <property type="entry name" value="MFS_1"/>
    <property type="match status" value="1"/>
</dbReference>
<keyword evidence="8" id="KW-1185">Reference proteome</keyword>
<dbReference type="InterPro" id="IPR051788">
    <property type="entry name" value="MFS_Transporter"/>
</dbReference>
<feature type="domain" description="Major facilitator superfamily (MFS) profile" evidence="6">
    <location>
        <begin position="7"/>
        <end position="380"/>
    </location>
</feature>
<dbReference type="AlphaFoldDB" id="A0A2N9VYW0"/>
<feature type="transmembrane region" description="Helical" evidence="5">
    <location>
        <begin position="353"/>
        <end position="375"/>
    </location>
</feature>
<dbReference type="EMBL" id="MZMT01000028">
    <property type="protein sequence ID" value="PIO44678.1"/>
    <property type="molecule type" value="Genomic_DNA"/>
</dbReference>
<dbReference type="InterPro" id="IPR011701">
    <property type="entry name" value="MFS"/>
</dbReference>
<dbReference type="CDD" id="cd17393">
    <property type="entry name" value="MFS_MosC_like"/>
    <property type="match status" value="1"/>
</dbReference>
<evidence type="ECO:0000256" key="4">
    <source>
        <dbReference type="ARBA" id="ARBA00023136"/>
    </source>
</evidence>
<keyword evidence="4 5" id="KW-0472">Membrane</keyword>
<evidence type="ECO:0000313" key="7">
    <source>
        <dbReference type="EMBL" id="PIO44678.1"/>
    </source>
</evidence>
<dbReference type="SUPFAM" id="SSF103473">
    <property type="entry name" value="MFS general substrate transporter"/>
    <property type="match status" value="1"/>
</dbReference>
<evidence type="ECO:0000256" key="5">
    <source>
        <dbReference type="SAM" id="Phobius"/>
    </source>
</evidence>
<dbReference type="Proteomes" id="UP000232163">
    <property type="component" value="Unassembled WGS sequence"/>
</dbReference>
<feature type="transmembrane region" description="Helical" evidence="5">
    <location>
        <begin position="159"/>
        <end position="180"/>
    </location>
</feature>
<keyword evidence="3 5" id="KW-1133">Transmembrane helix</keyword>
<dbReference type="RefSeq" id="WP_100003145.1">
    <property type="nucleotide sequence ID" value="NZ_CP017943.1"/>
</dbReference>